<dbReference type="Pfam" id="PF13344">
    <property type="entry name" value="Hydrolase_6"/>
    <property type="match status" value="1"/>
</dbReference>
<dbReference type="Gene3D" id="3.40.50.1000">
    <property type="entry name" value="HAD superfamily/HAD-like"/>
    <property type="match status" value="2"/>
</dbReference>
<evidence type="ECO:0000256" key="6">
    <source>
        <dbReference type="ARBA" id="ARBA00023229"/>
    </source>
</evidence>
<dbReference type="PANTHER" id="PTHR11525">
    <property type="entry name" value="FARNESYL-PYROPHOSPHATE SYNTHETASE"/>
    <property type="match status" value="1"/>
</dbReference>
<dbReference type="EnsemblMetazoa" id="AALB005758-RA">
    <property type="protein sequence ID" value="AALB005758-PA"/>
    <property type="gene ID" value="AALB005758"/>
</dbReference>
<dbReference type="InterPro" id="IPR023214">
    <property type="entry name" value="HAD_sf"/>
</dbReference>
<dbReference type="InterPro" id="IPR000092">
    <property type="entry name" value="Polyprenyl_synt"/>
</dbReference>
<dbReference type="STRING" id="7167.A0A182FGW5"/>
<dbReference type="Pfam" id="PF00348">
    <property type="entry name" value="polyprenyl_synt"/>
    <property type="match status" value="1"/>
</dbReference>
<evidence type="ECO:0000313" key="9">
    <source>
        <dbReference type="EnsemblMetazoa" id="AALB005758-PA"/>
    </source>
</evidence>
<dbReference type="GO" id="GO:0005737">
    <property type="term" value="C:cytoplasm"/>
    <property type="evidence" value="ECO:0007669"/>
    <property type="project" value="TreeGrafter"/>
</dbReference>
<evidence type="ECO:0000256" key="4">
    <source>
        <dbReference type="ARBA" id="ARBA00022723"/>
    </source>
</evidence>
<keyword evidence="3" id="KW-0808">Transferase</keyword>
<dbReference type="GO" id="GO:0004337">
    <property type="term" value="F:(2E,6E)-farnesyl diphosphate synthase activity"/>
    <property type="evidence" value="ECO:0007669"/>
    <property type="project" value="TreeGrafter"/>
</dbReference>
<sequence>MFSSMMQMASRRVVLQQPGSLSAMLGGNLCRTISKSSEVNNSDYMTIRSDSQTQKPGRSSSSCDSKQQIRLKKVSRTLSTLNFSVPEAAAQTAVPKSESRDFMAVFPDLVRDLTEYGRKYDKNVATKWFVRALQYNVPQGKKNRGLASVLAYRMLAKHEDLTPENIRRAQYLGWCIEMLHSMFLMIDDIMDGSTMRRGQPAWHTLDDVKLVAINDGIMIDAAIFYVIKKHFGNEPYYARLLEEFSEMKFITTIGQSLDLLSAKMDVTQYTMDVYKSIVFHKTAYYTFYLPVAMAMHMTGYTDPEMFRQAKTILLEIGQFYQAQDDFLDCFGDPAVIGKVGTDIAEGKCSWLAVVAMQRATEEQKEVMKECYGSPDPEKIARVKKLYEQLGIPTTYAIYEEESYNMIKTHIQQISRGLPHELFFKIMEKIYRRVLWNLKDIFPGGERTIRALRNEGKRVIYVSNNSVRTMEDYRNRLGRLTDYTLDEDDVVHPARTIIEYLRSRKFDALCYVIGSTNFKNCLRDAGFHIMEGPNDPIEGLHDAIAQINDQQPVKAVIVDFDHNCNNLQLQRAQLYLQRCNDCLFIAGAMDKVLPVGPRMRLIGSGFYVEMLQQLADCKPIVLGKPGREMSKAIKRLYSIEDPHRVLFIGDQPGSDVKFGSISGFQTLLVGTGGVRPEHLLTMGEDCDEETVPNYYIPAFADLAQVVLDVQAHVAKAAL</sequence>
<comment type="pathway">
    <text evidence="7">Pheromone biosynthesis.</text>
</comment>
<dbReference type="Proteomes" id="UP000069272">
    <property type="component" value="Chromosome 3L"/>
</dbReference>
<evidence type="ECO:0000256" key="2">
    <source>
        <dbReference type="ARBA" id="ARBA00006706"/>
    </source>
</evidence>
<dbReference type="PROSITE" id="PS00723">
    <property type="entry name" value="POLYPRENYL_SYNTHASE_1"/>
    <property type="match status" value="1"/>
</dbReference>
<evidence type="ECO:0000256" key="3">
    <source>
        <dbReference type="ARBA" id="ARBA00022679"/>
    </source>
</evidence>
<dbReference type="SUPFAM" id="SSF48576">
    <property type="entry name" value="Terpenoid synthases"/>
    <property type="match status" value="1"/>
</dbReference>
<dbReference type="InterPro" id="IPR039702">
    <property type="entry name" value="FPS1-like"/>
</dbReference>
<dbReference type="SFLD" id="SFLDS00005">
    <property type="entry name" value="Isoprenoid_Synthase_Type_I"/>
    <property type="match status" value="1"/>
</dbReference>
<keyword evidence="10" id="KW-1185">Reference proteome</keyword>
<dbReference type="VEuPathDB" id="VectorBase:AALB20_029202"/>
<dbReference type="GO" id="GO:0004161">
    <property type="term" value="F:dimethylallyltranstransferase activity"/>
    <property type="evidence" value="ECO:0007669"/>
    <property type="project" value="TreeGrafter"/>
</dbReference>
<organism evidence="9 10">
    <name type="scientific">Anopheles albimanus</name>
    <name type="common">New world malaria mosquito</name>
    <dbReference type="NCBI Taxonomy" id="7167"/>
    <lineage>
        <taxon>Eukaryota</taxon>
        <taxon>Metazoa</taxon>
        <taxon>Ecdysozoa</taxon>
        <taxon>Arthropoda</taxon>
        <taxon>Hexapoda</taxon>
        <taxon>Insecta</taxon>
        <taxon>Pterygota</taxon>
        <taxon>Neoptera</taxon>
        <taxon>Endopterygota</taxon>
        <taxon>Diptera</taxon>
        <taxon>Nematocera</taxon>
        <taxon>Culicoidea</taxon>
        <taxon>Culicidae</taxon>
        <taxon>Anophelinae</taxon>
        <taxon>Anopheles</taxon>
    </lineage>
</organism>
<protein>
    <recommendedName>
        <fullName evidence="8">Farnesyl pyrophosphate synthase</fullName>
    </recommendedName>
</protein>
<keyword evidence="4" id="KW-0479">Metal-binding</keyword>
<evidence type="ECO:0000313" key="10">
    <source>
        <dbReference type="Proteomes" id="UP000069272"/>
    </source>
</evidence>
<keyword evidence="6" id="KW-0414">Isoprene biosynthesis</keyword>
<evidence type="ECO:0000256" key="8">
    <source>
        <dbReference type="ARBA" id="ARBA00034546"/>
    </source>
</evidence>
<evidence type="ECO:0000256" key="7">
    <source>
        <dbReference type="ARBA" id="ARBA00033740"/>
    </source>
</evidence>
<accession>A0A182FGW5</accession>
<dbReference type="VEuPathDB" id="VectorBase:AALB005758"/>
<name>A0A182FGW5_ANOAL</name>
<reference evidence="9" key="2">
    <citation type="submission" date="2022-08" db="UniProtKB">
        <authorList>
            <consortium name="EnsemblMetazoa"/>
        </authorList>
    </citation>
    <scope>IDENTIFICATION</scope>
    <source>
        <strain evidence="9">STECLA/ALBI9_A</strain>
    </source>
</reference>
<dbReference type="InterPro" id="IPR008949">
    <property type="entry name" value="Isoprenoid_synthase_dom_sf"/>
</dbReference>
<dbReference type="InterPro" id="IPR006357">
    <property type="entry name" value="HAD-SF_hydro_IIA"/>
</dbReference>
<dbReference type="GO" id="GO:0045337">
    <property type="term" value="P:farnesyl diphosphate biosynthetic process"/>
    <property type="evidence" value="ECO:0007669"/>
    <property type="project" value="TreeGrafter"/>
</dbReference>
<dbReference type="Gene3D" id="1.10.600.10">
    <property type="entry name" value="Farnesyl Diphosphate Synthase"/>
    <property type="match status" value="1"/>
</dbReference>
<dbReference type="Pfam" id="PF13242">
    <property type="entry name" value="Hydrolase_like"/>
    <property type="match status" value="1"/>
</dbReference>
<evidence type="ECO:0000256" key="1">
    <source>
        <dbReference type="ARBA" id="ARBA00001946"/>
    </source>
</evidence>
<dbReference type="GO" id="GO:0042811">
    <property type="term" value="P:pheromone biosynthetic process"/>
    <property type="evidence" value="ECO:0007669"/>
    <property type="project" value="UniProtKB-ARBA"/>
</dbReference>
<dbReference type="InterPro" id="IPR036412">
    <property type="entry name" value="HAD-like_sf"/>
</dbReference>
<dbReference type="GO" id="GO:0046872">
    <property type="term" value="F:metal ion binding"/>
    <property type="evidence" value="ECO:0007669"/>
    <property type="project" value="UniProtKB-KW"/>
</dbReference>
<keyword evidence="5" id="KW-0460">Magnesium</keyword>
<comment type="cofactor">
    <cofactor evidence="1">
        <name>Mg(2+)</name>
        <dbReference type="ChEBI" id="CHEBI:18420"/>
    </cofactor>
</comment>
<dbReference type="NCBIfam" id="TIGR01460">
    <property type="entry name" value="HAD-SF-IIA"/>
    <property type="match status" value="1"/>
</dbReference>
<evidence type="ECO:0000256" key="5">
    <source>
        <dbReference type="ARBA" id="ARBA00022842"/>
    </source>
</evidence>
<proteinExistence type="inferred from homology"/>
<reference evidence="9 10" key="1">
    <citation type="journal article" date="2017" name="G3 (Bethesda)">
        <title>The Physical Genome Mapping of Anopheles albimanus Corrected Scaffold Misassemblies and Identified Interarm Rearrangements in Genus Anopheles.</title>
        <authorList>
            <person name="Artemov G.N."/>
            <person name="Peery A.N."/>
            <person name="Jiang X."/>
            <person name="Tu Z."/>
            <person name="Stegniy V.N."/>
            <person name="Sharakhova M.V."/>
            <person name="Sharakhov I.V."/>
        </authorList>
    </citation>
    <scope>NUCLEOTIDE SEQUENCE [LARGE SCALE GENOMIC DNA]</scope>
    <source>
        <strain evidence="9 10">ALBI9_A</strain>
    </source>
</reference>
<dbReference type="FunFam" id="3.40.50.1000:FF:000170">
    <property type="entry name" value="4-nitrophenylphosphatase"/>
    <property type="match status" value="1"/>
</dbReference>
<dbReference type="CDD" id="cd00685">
    <property type="entry name" value="Trans_IPPS_HT"/>
    <property type="match status" value="1"/>
</dbReference>
<dbReference type="SUPFAM" id="SSF56784">
    <property type="entry name" value="HAD-like"/>
    <property type="match status" value="1"/>
</dbReference>
<dbReference type="AlphaFoldDB" id="A0A182FGW5"/>
<dbReference type="SFLD" id="SFLDG01017">
    <property type="entry name" value="Polyprenyl_Transferase_Like"/>
    <property type="match status" value="1"/>
</dbReference>
<comment type="similarity">
    <text evidence="2">Belongs to the FPP/GGPP synthase family.</text>
</comment>
<dbReference type="FunFam" id="1.10.600.10:FF:000021">
    <property type="entry name" value="Farnesyl pyrophosphate synthase"/>
    <property type="match status" value="1"/>
</dbReference>
<dbReference type="PANTHER" id="PTHR11525:SF0">
    <property type="entry name" value="FARNESYL PYROPHOSPHATE SYNTHASE"/>
    <property type="match status" value="1"/>
</dbReference>
<dbReference type="VEuPathDB" id="VectorBase:AALB20_030314"/>
<dbReference type="InterPro" id="IPR033749">
    <property type="entry name" value="Polyprenyl_synt_CS"/>
</dbReference>